<comment type="caution">
    <text evidence="3">The sequence shown here is derived from an EMBL/GenBank/DDBJ whole genome shotgun (WGS) entry which is preliminary data.</text>
</comment>
<dbReference type="CDD" id="cd02966">
    <property type="entry name" value="TlpA_like_family"/>
    <property type="match status" value="1"/>
</dbReference>
<evidence type="ECO:0000256" key="1">
    <source>
        <dbReference type="SAM" id="MobiDB-lite"/>
    </source>
</evidence>
<dbReference type="GO" id="GO:0016491">
    <property type="term" value="F:oxidoreductase activity"/>
    <property type="evidence" value="ECO:0007669"/>
    <property type="project" value="InterPro"/>
</dbReference>
<reference evidence="3" key="1">
    <citation type="journal article" date="2021" name="PeerJ">
        <title>Extensive microbial diversity within the chicken gut microbiome revealed by metagenomics and culture.</title>
        <authorList>
            <person name="Gilroy R."/>
            <person name="Ravi A."/>
            <person name="Getino M."/>
            <person name="Pursley I."/>
            <person name="Horton D.L."/>
            <person name="Alikhan N.F."/>
            <person name="Baker D."/>
            <person name="Gharbi K."/>
            <person name="Hall N."/>
            <person name="Watson M."/>
            <person name="Adriaenssens E.M."/>
            <person name="Foster-Nyarko E."/>
            <person name="Jarju S."/>
            <person name="Secka A."/>
            <person name="Antonio M."/>
            <person name="Oren A."/>
            <person name="Chaudhuri R.R."/>
            <person name="La Ragione R."/>
            <person name="Hildebrand F."/>
            <person name="Pallen M.J."/>
        </authorList>
    </citation>
    <scope>NUCLEOTIDE SEQUENCE</scope>
    <source>
        <strain evidence="3">1068</strain>
    </source>
</reference>
<dbReference type="Gene3D" id="3.40.30.10">
    <property type="entry name" value="Glutaredoxin"/>
    <property type="match status" value="1"/>
</dbReference>
<dbReference type="Proteomes" id="UP000824056">
    <property type="component" value="Unassembled WGS sequence"/>
</dbReference>
<dbReference type="InterPro" id="IPR013766">
    <property type="entry name" value="Thioredoxin_domain"/>
</dbReference>
<feature type="compositionally biased region" description="Low complexity" evidence="1">
    <location>
        <begin position="63"/>
        <end position="78"/>
    </location>
</feature>
<feature type="domain" description="Thioredoxin" evidence="2">
    <location>
        <begin position="87"/>
        <end position="229"/>
    </location>
</feature>
<evidence type="ECO:0000313" key="4">
    <source>
        <dbReference type="Proteomes" id="UP000824056"/>
    </source>
</evidence>
<gene>
    <name evidence="3" type="ORF">H9809_03465</name>
</gene>
<dbReference type="PROSITE" id="PS51352">
    <property type="entry name" value="THIOREDOXIN_2"/>
    <property type="match status" value="1"/>
</dbReference>
<sequence>MNAKQKWILGAAALVLLLVIAGFGYQELKKAASAQNMASLGTESGDEQDAGAKSEENQKDEPQSSQPDSSEESGQQQGETEEKQEEKTQYQQAPDFTVWNQAGEQVSLREILEGKPAVVNFWTSKCPPCKEEMPDFQEVYEKLGDKLQFIMVDGVGCMGETEESGKAYVEEQAFSFPVYYDLEMSAVITYGIQAFPTTYLINEKGELVAGGSGMLSKENLLAILEEYLGVTGA</sequence>
<dbReference type="Pfam" id="PF00578">
    <property type="entry name" value="AhpC-TSA"/>
    <property type="match status" value="1"/>
</dbReference>
<organism evidence="3 4">
    <name type="scientific">Candidatus Blautia pullicola</name>
    <dbReference type="NCBI Taxonomy" id="2838498"/>
    <lineage>
        <taxon>Bacteria</taxon>
        <taxon>Bacillati</taxon>
        <taxon>Bacillota</taxon>
        <taxon>Clostridia</taxon>
        <taxon>Lachnospirales</taxon>
        <taxon>Lachnospiraceae</taxon>
        <taxon>Blautia</taxon>
    </lineage>
</organism>
<feature type="region of interest" description="Disordered" evidence="1">
    <location>
        <begin position="34"/>
        <end position="95"/>
    </location>
</feature>
<dbReference type="SUPFAM" id="SSF52833">
    <property type="entry name" value="Thioredoxin-like"/>
    <property type="match status" value="1"/>
</dbReference>
<dbReference type="InterPro" id="IPR036249">
    <property type="entry name" value="Thioredoxin-like_sf"/>
</dbReference>
<dbReference type="PANTHER" id="PTHR42852:SF17">
    <property type="entry name" value="THIOREDOXIN-LIKE PROTEIN HI_1115"/>
    <property type="match status" value="1"/>
</dbReference>
<evidence type="ECO:0000259" key="2">
    <source>
        <dbReference type="PROSITE" id="PS51352"/>
    </source>
</evidence>
<dbReference type="AlphaFoldDB" id="A0A9D2FQS1"/>
<reference evidence="3" key="2">
    <citation type="submission" date="2021-04" db="EMBL/GenBank/DDBJ databases">
        <authorList>
            <person name="Gilroy R."/>
        </authorList>
    </citation>
    <scope>NUCLEOTIDE SEQUENCE</scope>
    <source>
        <strain evidence="3">1068</strain>
    </source>
</reference>
<protein>
    <submittedName>
        <fullName evidence="3">TlpA family protein disulfide reductase</fullName>
    </submittedName>
</protein>
<dbReference type="InterPro" id="IPR000866">
    <property type="entry name" value="AhpC/TSA"/>
</dbReference>
<dbReference type="EMBL" id="DXBG01000082">
    <property type="protein sequence ID" value="HIZ64951.1"/>
    <property type="molecule type" value="Genomic_DNA"/>
</dbReference>
<feature type="compositionally biased region" description="Basic and acidic residues" evidence="1">
    <location>
        <begin position="50"/>
        <end position="62"/>
    </location>
</feature>
<evidence type="ECO:0000313" key="3">
    <source>
        <dbReference type="EMBL" id="HIZ64951.1"/>
    </source>
</evidence>
<accession>A0A9D2FQS1</accession>
<dbReference type="PANTHER" id="PTHR42852">
    <property type="entry name" value="THIOL:DISULFIDE INTERCHANGE PROTEIN DSBE"/>
    <property type="match status" value="1"/>
</dbReference>
<name>A0A9D2FQS1_9FIRM</name>
<dbReference type="GO" id="GO:0016209">
    <property type="term" value="F:antioxidant activity"/>
    <property type="evidence" value="ECO:0007669"/>
    <property type="project" value="InterPro"/>
</dbReference>
<proteinExistence type="predicted"/>
<dbReference type="InterPro" id="IPR050553">
    <property type="entry name" value="Thioredoxin_ResA/DsbE_sf"/>
</dbReference>